<dbReference type="InterPro" id="IPR023214">
    <property type="entry name" value="HAD_sf"/>
</dbReference>
<dbReference type="EMBL" id="CAUOFW020005669">
    <property type="protein sequence ID" value="CAK9171195.1"/>
    <property type="molecule type" value="Genomic_DNA"/>
</dbReference>
<comment type="caution">
    <text evidence="9">The sequence shown here is derived from an EMBL/GenBank/DDBJ whole genome shotgun (WGS) entry which is preliminary data.</text>
</comment>
<evidence type="ECO:0000256" key="6">
    <source>
        <dbReference type="ARBA" id="ARBA00023136"/>
    </source>
</evidence>
<feature type="transmembrane region" description="Helical" evidence="7">
    <location>
        <begin position="632"/>
        <end position="653"/>
    </location>
</feature>
<keyword evidence="5 7" id="KW-1133">Transmembrane helix</keyword>
<organism evidence="9 10">
    <name type="scientific">Ilex paraguariensis</name>
    <name type="common">yerba mate</name>
    <dbReference type="NCBI Taxonomy" id="185542"/>
    <lineage>
        <taxon>Eukaryota</taxon>
        <taxon>Viridiplantae</taxon>
        <taxon>Streptophyta</taxon>
        <taxon>Embryophyta</taxon>
        <taxon>Tracheophyta</taxon>
        <taxon>Spermatophyta</taxon>
        <taxon>Magnoliopsida</taxon>
        <taxon>eudicotyledons</taxon>
        <taxon>Gunneridae</taxon>
        <taxon>Pentapetalae</taxon>
        <taxon>asterids</taxon>
        <taxon>campanulids</taxon>
        <taxon>Aquifoliales</taxon>
        <taxon>Aquifoliaceae</taxon>
        <taxon>Ilex</taxon>
    </lineage>
</organism>
<feature type="domain" description="Cation-transporting P-type ATPase C-terminal" evidence="8">
    <location>
        <begin position="590"/>
        <end position="752"/>
    </location>
</feature>
<reference evidence="9 10" key="1">
    <citation type="submission" date="2024-02" db="EMBL/GenBank/DDBJ databases">
        <authorList>
            <person name="Vignale AGUSTIN F."/>
            <person name="Sosa J E."/>
            <person name="Modenutti C."/>
        </authorList>
    </citation>
    <scope>NUCLEOTIDE SEQUENCE [LARGE SCALE GENOMIC DNA]</scope>
</reference>
<evidence type="ECO:0000256" key="4">
    <source>
        <dbReference type="ARBA" id="ARBA00022842"/>
    </source>
</evidence>
<dbReference type="Proteomes" id="UP001642360">
    <property type="component" value="Unassembled WGS sequence"/>
</dbReference>
<dbReference type="Gene3D" id="3.40.1110.10">
    <property type="entry name" value="Calcium-transporting ATPase, cytoplasmic domain N"/>
    <property type="match status" value="1"/>
</dbReference>
<dbReference type="PRINTS" id="PR00119">
    <property type="entry name" value="CATATPASE"/>
</dbReference>
<dbReference type="SUPFAM" id="SSF81660">
    <property type="entry name" value="Metal cation-transporting ATPase, ATP-binding domain N"/>
    <property type="match status" value="1"/>
</dbReference>
<accession>A0ABC8TP13</accession>
<protein>
    <recommendedName>
        <fullName evidence="8">Cation-transporting P-type ATPase C-terminal domain-containing protein</fullName>
    </recommendedName>
</protein>
<keyword evidence="10" id="KW-1185">Reference proteome</keyword>
<feature type="transmembrane region" description="Helical" evidence="7">
    <location>
        <begin position="702"/>
        <end position="721"/>
    </location>
</feature>
<dbReference type="InterPro" id="IPR001757">
    <property type="entry name" value="P_typ_ATPase"/>
</dbReference>
<dbReference type="Gene3D" id="3.40.50.1000">
    <property type="entry name" value="HAD superfamily/HAD-like"/>
    <property type="match status" value="1"/>
</dbReference>
<dbReference type="InterPro" id="IPR023298">
    <property type="entry name" value="ATPase_P-typ_TM_dom_sf"/>
</dbReference>
<gene>
    <name evidence="9" type="ORF">ILEXP_LOCUS40737</name>
</gene>
<feature type="transmembrane region" description="Helical" evidence="7">
    <location>
        <begin position="673"/>
        <end position="690"/>
    </location>
</feature>
<feature type="transmembrane region" description="Helical" evidence="7">
    <location>
        <begin position="549"/>
        <end position="571"/>
    </location>
</feature>
<evidence type="ECO:0000259" key="8">
    <source>
        <dbReference type="Pfam" id="PF00689"/>
    </source>
</evidence>
<dbReference type="InterPro" id="IPR006068">
    <property type="entry name" value="ATPase_P-typ_cation-transptr_C"/>
</dbReference>
<dbReference type="InterPro" id="IPR023299">
    <property type="entry name" value="ATPase_P-typ_cyto_dom_N"/>
</dbReference>
<evidence type="ECO:0000256" key="2">
    <source>
        <dbReference type="ARBA" id="ARBA00022692"/>
    </source>
</evidence>
<dbReference type="InterPro" id="IPR036412">
    <property type="entry name" value="HAD-like_sf"/>
</dbReference>
<evidence type="ECO:0000256" key="5">
    <source>
        <dbReference type="ARBA" id="ARBA00022989"/>
    </source>
</evidence>
<dbReference type="Gene3D" id="1.20.1110.10">
    <property type="entry name" value="Calcium-transporting ATPase, transmembrane domain"/>
    <property type="match status" value="3"/>
</dbReference>
<sequence length="776" mass="85305">MCLFYMSIYAAIYLPVDLFFYYYEQKLKVGCWLQVKEGQTEDVVEVDGHDNPFLCCGSEVVDGSARMLVTAVGKNRWTQKIHLQGEMINQSQLLISVIRKFGHAMAFVILLVKLAHLFSGKISDGQGKRIIIGGGEPIPIVDVLKALVGIVATPAMVAATSAPEGLLLAVKITFVYSMKRMLNDDNVVLRRPSLCDAIGSVTTICTNMTGSLIDYDEVKEFCLGLRSVEQITTNLAAPAVIELLHQGIGLNAGLFQSPQNPIEKVISDWASQKTGMSIESLNRNCTILEIKPFSSMDRQSAVLIRKNGDNKIHAHHKGAPEVIIPSCSHYYEADGTVKLINQDALLSLDQILEGMSKNGLRCIAFAHKTTSTRDCFPGRQLILLGLVGLKNSLRDGVEDVVKDCQRAGVNIKIITGNNIQTARAMAMKCGVVGANEQPGEVVQRLEFRQYIQEERMEKVVNICVMAEASPQDKLLMVQCLKQKGHVVAVIGCGIGDVQALREADVGLCLGTKGADIAWACSDIVIQEKNLASVISILSWGRGIFEGVQIYTQFLLITSFVALVTDFVMAISTGETPNIGAVALLSAGKVPYPVLQIMWVKLMMDTLTALAVIMKQPAEELMNRPPRGRNGPLMTNIMLGNIMVQALYQIAILLTIHLKGKSIFNVDPNANGTFILNTYVLCQIFTIFNVEKNVFQDIRKKKLFWGIIGIIIILQVLMVEVLDRFADTARLDWGRWGTSFALAAVSWPISWIVTCISELEAAIFSSSNWPKSEYGVK</sequence>
<keyword evidence="2 7" id="KW-0812">Transmembrane</keyword>
<dbReference type="PANTHER" id="PTHR24093:SF518">
    <property type="entry name" value="CALCIUM-TRANSPORTING ATPASE"/>
    <property type="match status" value="1"/>
</dbReference>
<keyword evidence="6 7" id="KW-0472">Membrane</keyword>
<feature type="transmembrane region" description="Helical" evidence="7">
    <location>
        <begin position="741"/>
        <end position="763"/>
    </location>
</feature>
<evidence type="ECO:0000313" key="10">
    <source>
        <dbReference type="Proteomes" id="UP001642360"/>
    </source>
</evidence>
<keyword evidence="3" id="KW-0479">Metal-binding</keyword>
<dbReference type="PRINTS" id="PR00120">
    <property type="entry name" value="HATPASE"/>
</dbReference>
<dbReference type="PANTHER" id="PTHR24093">
    <property type="entry name" value="CATION TRANSPORTING ATPASE"/>
    <property type="match status" value="1"/>
</dbReference>
<dbReference type="Pfam" id="PF00689">
    <property type="entry name" value="Cation_ATPase_C"/>
    <property type="match status" value="1"/>
</dbReference>
<dbReference type="NCBIfam" id="TIGR01494">
    <property type="entry name" value="ATPase_P-type"/>
    <property type="match status" value="1"/>
</dbReference>
<dbReference type="SUPFAM" id="SSF56784">
    <property type="entry name" value="HAD-like"/>
    <property type="match status" value="1"/>
</dbReference>
<dbReference type="GO" id="GO:0016020">
    <property type="term" value="C:membrane"/>
    <property type="evidence" value="ECO:0007669"/>
    <property type="project" value="UniProtKB-SubCell"/>
</dbReference>
<proteinExistence type="predicted"/>
<evidence type="ECO:0000256" key="7">
    <source>
        <dbReference type="SAM" id="Phobius"/>
    </source>
</evidence>
<dbReference type="SUPFAM" id="SSF81665">
    <property type="entry name" value="Calcium ATPase, transmembrane domain M"/>
    <property type="match status" value="1"/>
</dbReference>
<comment type="subcellular location">
    <subcellularLocation>
        <location evidence="1">Membrane</location>
    </subcellularLocation>
</comment>
<keyword evidence="4" id="KW-0460">Magnesium</keyword>
<evidence type="ECO:0000256" key="3">
    <source>
        <dbReference type="ARBA" id="ARBA00022723"/>
    </source>
</evidence>
<dbReference type="Pfam" id="PF13246">
    <property type="entry name" value="Cation_ATPase"/>
    <property type="match status" value="1"/>
</dbReference>
<name>A0ABC8TP13_9AQUA</name>
<dbReference type="AlphaFoldDB" id="A0ABC8TP13"/>
<evidence type="ECO:0000256" key="1">
    <source>
        <dbReference type="ARBA" id="ARBA00004370"/>
    </source>
</evidence>
<dbReference type="GO" id="GO:0046872">
    <property type="term" value="F:metal ion binding"/>
    <property type="evidence" value="ECO:0007669"/>
    <property type="project" value="UniProtKB-KW"/>
</dbReference>
<evidence type="ECO:0000313" key="9">
    <source>
        <dbReference type="EMBL" id="CAK9171195.1"/>
    </source>
</evidence>